<dbReference type="InterPro" id="IPR046529">
    <property type="entry name" value="DUF6594"/>
</dbReference>
<feature type="transmembrane region" description="Helical" evidence="1">
    <location>
        <begin position="286"/>
        <end position="304"/>
    </location>
</feature>
<dbReference type="PANTHER" id="PTHR34502:SF5">
    <property type="entry name" value="DUF6594 DOMAIN-CONTAINING PROTEIN"/>
    <property type="match status" value="1"/>
</dbReference>
<dbReference type="OrthoDB" id="5342093at2759"/>
<keyword evidence="4" id="KW-1185">Reference proteome</keyword>
<dbReference type="PANTHER" id="PTHR34502">
    <property type="entry name" value="DUF6594 DOMAIN-CONTAINING PROTEIN-RELATED"/>
    <property type="match status" value="1"/>
</dbReference>
<gene>
    <name evidence="3" type="ORF">EV356DRAFT_5072</name>
</gene>
<keyword evidence="1" id="KW-1133">Transmembrane helix</keyword>
<proteinExistence type="predicted"/>
<keyword evidence="1" id="KW-0472">Membrane</keyword>
<dbReference type="Proteomes" id="UP000800092">
    <property type="component" value="Unassembled WGS sequence"/>
</dbReference>
<evidence type="ECO:0000256" key="1">
    <source>
        <dbReference type="SAM" id="Phobius"/>
    </source>
</evidence>
<sequence length="338" mass="38531">MRMLHVAIPLNASAHFAFLRPHQFVLKTFYAELRTIESLMEGYAKLAQLMSAYDEFAILRSFKSLNMQNLLYLQAEITHLEAELGELARRDGMRGDRDYHASDWWSLSLGENANEGDLEQWEKVLQLRDKLDKYSRASHGALLASQANEGFDDALIKQTMLLRLEPPTRHDIKFLRSWFERPRMGSFPLHGLDRSSWDPQYESDLIALKARSAPDRFTRWFTDSVIPKYHNLVGEKLKRTAPTNSGIHKYEEDTLRLIVRCLITVIASLLPLCSVVVLYVINHNGLRIGMIVVLSACFSIALVLMTNARQIEIFAAISAFAAINVVYLTNNNNCQSGN</sequence>
<protein>
    <recommendedName>
        <fullName evidence="2">DUF6594 domain-containing protein</fullName>
    </recommendedName>
</protein>
<feature type="transmembrane region" description="Helical" evidence="1">
    <location>
        <begin position="257"/>
        <end position="280"/>
    </location>
</feature>
<name>A0A6A6HP74_VIRVR</name>
<keyword evidence="1" id="KW-0812">Transmembrane</keyword>
<evidence type="ECO:0000313" key="4">
    <source>
        <dbReference type="Proteomes" id="UP000800092"/>
    </source>
</evidence>
<evidence type="ECO:0000313" key="3">
    <source>
        <dbReference type="EMBL" id="KAF2239944.1"/>
    </source>
</evidence>
<feature type="transmembrane region" description="Helical" evidence="1">
    <location>
        <begin position="311"/>
        <end position="329"/>
    </location>
</feature>
<accession>A0A6A6HP74</accession>
<dbReference type="AlphaFoldDB" id="A0A6A6HP74"/>
<dbReference type="EMBL" id="ML991771">
    <property type="protein sequence ID" value="KAF2239944.1"/>
    <property type="molecule type" value="Genomic_DNA"/>
</dbReference>
<organism evidence="3 4">
    <name type="scientific">Viridothelium virens</name>
    <name type="common">Speckled blister lichen</name>
    <name type="synonym">Trypethelium virens</name>
    <dbReference type="NCBI Taxonomy" id="1048519"/>
    <lineage>
        <taxon>Eukaryota</taxon>
        <taxon>Fungi</taxon>
        <taxon>Dikarya</taxon>
        <taxon>Ascomycota</taxon>
        <taxon>Pezizomycotina</taxon>
        <taxon>Dothideomycetes</taxon>
        <taxon>Dothideomycetes incertae sedis</taxon>
        <taxon>Trypetheliales</taxon>
        <taxon>Trypetheliaceae</taxon>
        <taxon>Viridothelium</taxon>
    </lineage>
</organism>
<reference evidence="3" key="1">
    <citation type="journal article" date="2020" name="Stud. Mycol.">
        <title>101 Dothideomycetes genomes: a test case for predicting lifestyles and emergence of pathogens.</title>
        <authorList>
            <person name="Haridas S."/>
            <person name="Albert R."/>
            <person name="Binder M."/>
            <person name="Bloem J."/>
            <person name="Labutti K."/>
            <person name="Salamov A."/>
            <person name="Andreopoulos B."/>
            <person name="Baker S."/>
            <person name="Barry K."/>
            <person name="Bills G."/>
            <person name="Bluhm B."/>
            <person name="Cannon C."/>
            <person name="Castanera R."/>
            <person name="Culley D."/>
            <person name="Daum C."/>
            <person name="Ezra D."/>
            <person name="Gonzalez J."/>
            <person name="Henrissat B."/>
            <person name="Kuo A."/>
            <person name="Liang C."/>
            <person name="Lipzen A."/>
            <person name="Lutzoni F."/>
            <person name="Magnuson J."/>
            <person name="Mondo S."/>
            <person name="Nolan M."/>
            <person name="Ohm R."/>
            <person name="Pangilinan J."/>
            <person name="Park H.-J."/>
            <person name="Ramirez L."/>
            <person name="Alfaro M."/>
            <person name="Sun H."/>
            <person name="Tritt A."/>
            <person name="Yoshinaga Y."/>
            <person name="Zwiers L.-H."/>
            <person name="Turgeon B."/>
            <person name="Goodwin S."/>
            <person name="Spatafora J."/>
            <person name="Crous P."/>
            <person name="Grigoriev I."/>
        </authorList>
    </citation>
    <scope>NUCLEOTIDE SEQUENCE</scope>
    <source>
        <strain evidence="3">Tuck. ex Michener</strain>
    </source>
</reference>
<evidence type="ECO:0000259" key="2">
    <source>
        <dbReference type="Pfam" id="PF20237"/>
    </source>
</evidence>
<feature type="domain" description="DUF6594" evidence="2">
    <location>
        <begin position="43"/>
        <end position="324"/>
    </location>
</feature>
<dbReference type="Pfam" id="PF20237">
    <property type="entry name" value="DUF6594"/>
    <property type="match status" value="1"/>
</dbReference>